<keyword evidence="2" id="KW-1185">Reference proteome</keyword>
<reference evidence="1 2" key="1">
    <citation type="journal article" date="2019" name="Commun. Biol.">
        <title>The bagworm genome reveals a unique fibroin gene that provides high tensile strength.</title>
        <authorList>
            <person name="Kono N."/>
            <person name="Nakamura H."/>
            <person name="Ohtoshi R."/>
            <person name="Tomita M."/>
            <person name="Numata K."/>
            <person name="Arakawa K."/>
        </authorList>
    </citation>
    <scope>NUCLEOTIDE SEQUENCE [LARGE SCALE GENOMIC DNA]</scope>
</reference>
<dbReference type="Proteomes" id="UP000299102">
    <property type="component" value="Unassembled WGS sequence"/>
</dbReference>
<gene>
    <name evidence="1" type="ORF">EVAR_75268_1</name>
</gene>
<sequence>MSIRYKFALALPLETEAVFVYRPCAEDGAPATRRECSVKGDAAGHARRQAGCLDRPPRARAAGGGRGGRCDSARHYVTSPARVHLRNRRRTTCNNQNNLLVVSRNAANGMMTVALTAPSAAGGYLARAVGELPGRSGEQWNSEKRVYFYDFCFVYLYVFREYVVTRCRSSIATP</sequence>
<evidence type="ECO:0000313" key="2">
    <source>
        <dbReference type="Proteomes" id="UP000299102"/>
    </source>
</evidence>
<comment type="caution">
    <text evidence="1">The sequence shown here is derived from an EMBL/GenBank/DDBJ whole genome shotgun (WGS) entry which is preliminary data.</text>
</comment>
<evidence type="ECO:0000313" key="1">
    <source>
        <dbReference type="EMBL" id="GBP35065.1"/>
    </source>
</evidence>
<proteinExistence type="predicted"/>
<accession>A0A4C1VBT4</accession>
<protein>
    <submittedName>
        <fullName evidence="1">Uncharacterized protein</fullName>
    </submittedName>
</protein>
<organism evidence="1 2">
    <name type="scientific">Eumeta variegata</name>
    <name type="common">Bagworm moth</name>
    <name type="synonym">Eumeta japonica</name>
    <dbReference type="NCBI Taxonomy" id="151549"/>
    <lineage>
        <taxon>Eukaryota</taxon>
        <taxon>Metazoa</taxon>
        <taxon>Ecdysozoa</taxon>
        <taxon>Arthropoda</taxon>
        <taxon>Hexapoda</taxon>
        <taxon>Insecta</taxon>
        <taxon>Pterygota</taxon>
        <taxon>Neoptera</taxon>
        <taxon>Endopterygota</taxon>
        <taxon>Lepidoptera</taxon>
        <taxon>Glossata</taxon>
        <taxon>Ditrysia</taxon>
        <taxon>Tineoidea</taxon>
        <taxon>Psychidae</taxon>
        <taxon>Oiketicinae</taxon>
        <taxon>Eumeta</taxon>
    </lineage>
</organism>
<dbReference type="EMBL" id="BGZK01000298">
    <property type="protein sequence ID" value="GBP35065.1"/>
    <property type="molecule type" value="Genomic_DNA"/>
</dbReference>
<dbReference type="AlphaFoldDB" id="A0A4C1VBT4"/>
<name>A0A4C1VBT4_EUMVA</name>